<dbReference type="InterPro" id="IPR046661">
    <property type="entry name" value="DUF6770"/>
</dbReference>
<comment type="caution">
    <text evidence="2">The sequence shown here is derived from an EMBL/GenBank/DDBJ whole genome shotgun (WGS) entry which is preliminary data.</text>
</comment>
<dbReference type="Proteomes" id="UP000293952">
    <property type="component" value="Unassembled WGS sequence"/>
</dbReference>
<gene>
    <name evidence="2" type="ORF">ERX46_12150</name>
</gene>
<evidence type="ECO:0008006" key="4">
    <source>
        <dbReference type="Google" id="ProtNLM"/>
    </source>
</evidence>
<accession>A0A4Q4KJE7</accession>
<evidence type="ECO:0000313" key="2">
    <source>
        <dbReference type="EMBL" id="RYM32807.1"/>
    </source>
</evidence>
<keyword evidence="1" id="KW-0732">Signal</keyword>
<organism evidence="2 3">
    <name type="scientific">Brumimicrobium glaciale</name>
    <dbReference type="NCBI Taxonomy" id="200475"/>
    <lineage>
        <taxon>Bacteria</taxon>
        <taxon>Pseudomonadati</taxon>
        <taxon>Bacteroidota</taxon>
        <taxon>Flavobacteriia</taxon>
        <taxon>Flavobacteriales</taxon>
        <taxon>Crocinitomicaceae</taxon>
        <taxon>Brumimicrobium</taxon>
    </lineage>
</organism>
<dbReference type="RefSeq" id="WP_130094145.1">
    <property type="nucleotide sequence ID" value="NZ_SETE01000005.1"/>
</dbReference>
<evidence type="ECO:0000313" key="3">
    <source>
        <dbReference type="Proteomes" id="UP000293952"/>
    </source>
</evidence>
<dbReference type="AlphaFoldDB" id="A0A4Q4KJE7"/>
<name>A0A4Q4KJE7_9FLAO</name>
<dbReference type="Pfam" id="PF20559">
    <property type="entry name" value="DUF6770"/>
    <property type="match status" value="1"/>
</dbReference>
<dbReference type="EMBL" id="SETE01000005">
    <property type="protein sequence ID" value="RYM32807.1"/>
    <property type="molecule type" value="Genomic_DNA"/>
</dbReference>
<proteinExistence type="predicted"/>
<feature type="signal peptide" evidence="1">
    <location>
        <begin position="1"/>
        <end position="25"/>
    </location>
</feature>
<reference evidence="2 3" key="1">
    <citation type="submission" date="2019-02" db="EMBL/GenBank/DDBJ databases">
        <title>Genome sequence of the sea-ice species Brumimicrobium glaciale.</title>
        <authorList>
            <person name="Bowman J.P."/>
        </authorList>
    </citation>
    <scope>NUCLEOTIDE SEQUENCE [LARGE SCALE GENOMIC DNA]</scope>
    <source>
        <strain evidence="2 3">IC156</strain>
    </source>
</reference>
<sequence length="492" mass="55151">MKTKTFIKQGLFLFGMAVLSNISFAQDLTIDDVKIFEGAGDVDKIGFYSVYQADGEKGKFRNYTVNFVDYDYNTIGKDKIQLSKRADVIHSESNDSHLAISFGDLKEKKHVVYSFDKNGSIAGKLDLEKGKLYDSKIYKSPNGFVISNTIRHKLMSAESTIEIIMVDNEMNKLWTKTFEKGKAISVTDILSTENGVAVVYTSGKGMSIENYSQNMIRLDNSGEVVFDEVFANNFYYYPNKILLDDENTYIFGSYPEEGKVKPEGVFGIGFSPNGDIVMKEEVSFEMDIIPVAKDLMTEEQLNVKDAPQFIVNDVVKTDDGFYLITETIRLRPSLGGSINVGGGGAGGSITVNTAFLMGDFIILKFNKDLGLDKIKFVTKEENKIVVEGMVTNVNTYASMFKSKNISNYQFWVENSDGNPAMVYTIIEGYRNKVRVGIADITTEALITESEPIESEMGKIKKVESFNVLKNEAGRLSVLIYKNKMISYYNFDY</sequence>
<keyword evidence="3" id="KW-1185">Reference proteome</keyword>
<feature type="chain" id="PRO_5020690042" description="WG repeat-containing protein" evidence="1">
    <location>
        <begin position="26"/>
        <end position="492"/>
    </location>
</feature>
<dbReference type="OrthoDB" id="1465935at2"/>
<protein>
    <recommendedName>
        <fullName evidence="4">WG repeat-containing protein</fullName>
    </recommendedName>
</protein>
<evidence type="ECO:0000256" key="1">
    <source>
        <dbReference type="SAM" id="SignalP"/>
    </source>
</evidence>